<dbReference type="EMBL" id="MRZV01000464">
    <property type="protein sequence ID" value="PIK49460.1"/>
    <property type="molecule type" value="Genomic_DNA"/>
</dbReference>
<dbReference type="PANTHER" id="PTHR10224:SF17">
    <property type="entry name" value="DJ-1_PFPI DOMAIN-CONTAINING PROTEIN"/>
    <property type="match status" value="1"/>
</dbReference>
<dbReference type="STRING" id="307972.A0A2G8KNC8"/>
<gene>
    <name evidence="1" type="ORF">BSL78_13653</name>
</gene>
<dbReference type="SUPFAM" id="SSF52317">
    <property type="entry name" value="Class I glutamine amidotransferase-like"/>
    <property type="match status" value="1"/>
</dbReference>
<evidence type="ECO:0000313" key="1">
    <source>
        <dbReference type="EMBL" id="PIK49460.1"/>
    </source>
</evidence>
<dbReference type="GO" id="GO:0005739">
    <property type="term" value="C:mitochondrion"/>
    <property type="evidence" value="ECO:0007669"/>
    <property type="project" value="TreeGrafter"/>
</dbReference>
<name>A0A2G8KNC8_STIJA</name>
<dbReference type="OrthoDB" id="543156at2759"/>
<comment type="caution">
    <text evidence="1">The sequence shown here is derived from an EMBL/GenBank/DDBJ whole genome shotgun (WGS) entry which is preliminary data.</text>
</comment>
<dbReference type="Gene3D" id="3.40.50.880">
    <property type="match status" value="1"/>
</dbReference>
<dbReference type="AlphaFoldDB" id="A0A2G8KNC8"/>
<accession>A0A2G8KNC8</accession>
<evidence type="ECO:0000313" key="2">
    <source>
        <dbReference type="Proteomes" id="UP000230750"/>
    </source>
</evidence>
<dbReference type="InterPro" id="IPR029062">
    <property type="entry name" value="Class_I_gatase-like"/>
</dbReference>
<sequence>MLRTLCRIKPKHGCFTQGRDIHLSSIVQSKVAVVLSGSGVFDGSEVHESSAVLVHLSRGKADISIFAPDIQQMHVIDHVKGEPANETRNVLAESARIARGKIASLASLTAADYDAVIFPGGFGAAKNLSSFATEGANCSVHSDVERVLKEFHAAKRPIGLCCIAPVLAAKVIPGCEVTVGQEEEEGGKWPYAGTAAAIKELGATHVPKNVTISLF</sequence>
<proteinExistence type="predicted"/>
<dbReference type="NCBIfam" id="NF008747">
    <property type="entry name" value="PRK11780.1"/>
    <property type="match status" value="1"/>
</dbReference>
<reference evidence="1 2" key="1">
    <citation type="journal article" date="2017" name="PLoS Biol.">
        <title>The sea cucumber genome provides insights into morphological evolution and visceral regeneration.</title>
        <authorList>
            <person name="Zhang X."/>
            <person name="Sun L."/>
            <person name="Yuan J."/>
            <person name="Sun Y."/>
            <person name="Gao Y."/>
            <person name="Zhang L."/>
            <person name="Li S."/>
            <person name="Dai H."/>
            <person name="Hamel J.F."/>
            <person name="Liu C."/>
            <person name="Yu Y."/>
            <person name="Liu S."/>
            <person name="Lin W."/>
            <person name="Guo K."/>
            <person name="Jin S."/>
            <person name="Xu P."/>
            <person name="Storey K.B."/>
            <person name="Huan P."/>
            <person name="Zhang T."/>
            <person name="Zhou Y."/>
            <person name="Zhang J."/>
            <person name="Lin C."/>
            <person name="Li X."/>
            <person name="Xing L."/>
            <person name="Huo D."/>
            <person name="Sun M."/>
            <person name="Wang L."/>
            <person name="Mercier A."/>
            <person name="Li F."/>
            <person name="Yang H."/>
            <person name="Xiang J."/>
        </authorList>
    </citation>
    <scope>NUCLEOTIDE SEQUENCE [LARGE SCALE GENOMIC DNA]</scope>
    <source>
        <strain evidence="1">Shaxun</strain>
        <tissue evidence="1">Muscle</tissue>
    </source>
</reference>
<protein>
    <submittedName>
        <fullName evidence="1">Es1 protein</fullName>
    </submittedName>
</protein>
<organism evidence="1 2">
    <name type="scientific">Stichopus japonicus</name>
    <name type="common">Sea cucumber</name>
    <dbReference type="NCBI Taxonomy" id="307972"/>
    <lineage>
        <taxon>Eukaryota</taxon>
        <taxon>Metazoa</taxon>
        <taxon>Echinodermata</taxon>
        <taxon>Eleutherozoa</taxon>
        <taxon>Echinozoa</taxon>
        <taxon>Holothuroidea</taxon>
        <taxon>Aspidochirotacea</taxon>
        <taxon>Aspidochirotida</taxon>
        <taxon>Stichopodidae</taxon>
        <taxon>Apostichopus</taxon>
    </lineage>
</organism>
<keyword evidence="2" id="KW-1185">Reference proteome</keyword>
<dbReference type="PANTHER" id="PTHR10224">
    <property type="entry name" value="ES1 PROTEIN HOMOLOG, MITOCHONDRIAL"/>
    <property type="match status" value="1"/>
</dbReference>
<dbReference type="Proteomes" id="UP000230750">
    <property type="component" value="Unassembled WGS sequence"/>
</dbReference>